<reference evidence="1" key="1">
    <citation type="submission" date="2023-04" db="EMBL/GenBank/DDBJ databases">
        <title>Draft Genome sequencing of Naganishia species isolated from polar environments using Oxford Nanopore Technology.</title>
        <authorList>
            <person name="Leo P."/>
            <person name="Venkateswaran K."/>
        </authorList>
    </citation>
    <scope>NUCLEOTIDE SEQUENCE</scope>
    <source>
        <strain evidence="1">MNA-CCFEE 5425</strain>
    </source>
</reference>
<sequence length="966" mass="105464">MAAPYHRGIVKFVKIVWFVAVLSGDTIILRSEQAPPKGQAAKERVVHLAGVSAPRLGSMSREDEPFAFASREFLRPQLVGKLVQYQIVHTVEASKTATNGAPVDREYGIIKMAPLQPGGPPQDVAMVVVANGWAKVREGGGEGEELIRRLGADEAKRREGLRAAEAEAQAAGKGMWVEGGEPQRTVHFQMPTDSQAFIDQYKGKEIDAIVEQVRDGSSIRVRLLLDDGSHQYINLALAGVKSPKAMSGRDGEANAPSEEWGEEAKFFTESRLLQRAIKVQLLSAPVSLGAVPQPGAGGKSSNGFGLPAPQTVTSNIMIGTALHPVGNIAEFLLGAGLAKVIDWHAGLLSSAGGMDKLRAAEKSAKEKKLGIWENYASPAASRQLNGQHGHGTNGASAATATHPTSKGTEFDATVVRIWGADTVSVIEKTGSTPEKERRLQLSSIRGARGSDPKQMYWAAEAKEFLRKKLIGKTVHVHVDYVKPKEGDFEEKECVTIKYGGAQANVAEQLVEKGLATVLRHRRDDEDRSPELDKLIVAEQKAVTEGKGIHSPKDVSLPRIVDASESGTKAAQFLPSWKRSGKHVAVVDFVPSGSRFKLFLPKENKKITFVLAGVKAPRAARSANEKGEPYGAEGQRWSNLRYLQRDVDITFDSVDKQGGFIGTMYSNGSNVAVDLIREGLATTHSYSADNLPYAKELYAAEEEAKKAKRNIWADYEETVQVQEQPNGAGALAPEYLDVVVSSVKESGPFGFSVQILTKDSVATLEQLMKDFSLHNKTANTPVGYTPRVGEMVSAQFSEDNQWYRAKVKRSSNVRKEAEIRFIDYGNEETVPFSKIRPIDAKFKTLPGQAQEARLSFVQLVPADKDYGLEALDRFRQLTEGRRLIANVDQRDGQLLHLRLIDPTDPNSATDPMACLNADMVREGLATIDKTCRYAEAYPQVLSKLRQAMDGAKEDRLGIFEFGDVSED</sequence>
<evidence type="ECO:0000313" key="1">
    <source>
        <dbReference type="EMBL" id="KAJ9120771.1"/>
    </source>
</evidence>
<organism evidence="1 2">
    <name type="scientific">Naganishia vaughanmartiniae</name>
    <dbReference type="NCBI Taxonomy" id="1424756"/>
    <lineage>
        <taxon>Eukaryota</taxon>
        <taxon>Fungi</taxon>
        <taxon>Dikarya</taxon>
        <taxon>Basidiomycota</taxon>
        <taxon>Agaricomycotina</taxon>
        <taxon>Tremellomycetes</taxon>
        <taxon>Filobasidiales</taxon>
        <taxon>Filobasidiaceae</taxon>
        <taxon>Naganishia</taxon>
    </lineage>
</organism>
<accession>A0ACC2XAW2</accession>
<dbReference type="EMBL" id="JASBWU010000006">
    <property type="protein sequence ID" value="KAJ9120771.1"/>
    <property type="molecule type" value="Genomic_DNA"/>
</dbReference>
<gene>
    <name evidence="1" type="ORF">QFC22_002704</name>
</gene>
<evidence type="ECO:0000313" key="2">
    <source>
        <dbReference type="Proteomes" id="UP001243375"/>
    </source>
</evidence>
<protein>
    <submittedName>
        <fullName evidence="1">Uncharacterized protein</fullName>
    </submittedName>
</protein>
<keyword evidence="2" id="KW-1185">Reference proteome</keyword>
<proteinExistence type="predicted"/>
<name>A0ACC2XAW2_9TREE</name>
<dbReference type="Proteomes" id="UP001243375">
    <property type="component" value="Unassembled WGS sequence"/>
</dbReference>
<comment type="caution">
    <text evidence="1">The sequence shown here is derived from an EMBL/GenBank/DDBJ whole genome shotgun (WGS) entry which is preliminary data.</text>
</comment>